<dbReference type="GO" id="GO:0000160">
    <property type="term" value="P:phosphorelay signal transduction system"/>
    <property type="evidence" value="ECO:0007669"/>
    <property type="project" value="InterPro"/>
</dbReference>
<gene>
    <name evidence="3" type="ordered locus">Deide_3p01780</name>
</gene>
<evidence type="ECO:0000259" key="2">
    <source>
        <dbReference type="PROSITE" id="PS50110"/>
    </source>
</evidence>
<proteinExistence type="predicted"/>
<dbReference type="HOGENOM" id="CLU_000445_69_17_0"/>
<dbReference type="InterPro" id="IPR011006">
    <property type="entry name" value="CheY-like_superfamily"/>
</dbReference>
<feature type="domain" description="Response regulatory" evidence="2">
    <location>
        <begin position="6"/>
        <end position="126"/>
    </location>
</feature>
<dbReference type="InterPro" id="IPR001789">
    <property type="entry name" value="Sig_transdc_resp-reg_receiver"/>
</dbReference>
<dbReference type="EMBL" id="CP001117">
    <property type="protein sequence ID" value="ACO48124.1"/>
    <property type="molecule type" value="Genomic_DNA"/>
</dbReference>
<dbReference type="PROSITE" id="PS50110">
    <property type="entry name" value="RESPONSE_REGULATORY"/>
    <property type="match status" value="1"/>
</dbReference>
<reference evidence="3 4" key="1">
    <citation type="journal article" date="2009" name="PLoS Genet.">
        <title>Alliance of proteomics and genomics to unravel the specificities of Sahara bacterium Deinococcus deserti.</title>
        <authorList>
            <person name="de Groot A."/>
            <person name="Dulermo R."/>
            <person name="Ortet P."/>
            <person name="Blanchard L."/>
            <person name="Guerin P."/>
            <person name="Fernandez B."/>
            <person name="Vacherie B."/>
            <person name="Dossat C."/>
            <person name="Jolivet E."/>
            <person name="Siguier P."/>
            <person name="Chandler M."/>
            <person name="Barakat M."/>
            <person name="Dedieu A."/>
            <person name="Barbe V."/>
            <person name="Heulin T."/>
            <person name="Sommer S."/>
            <person name="Achouak W."/>
            <person name="Armengaud J."/>
        </authorList>
    </citation>
    <scope>NUCLEOTIDE SEQUENCE [LARGE SCALE GENOMIC DNA]</scope>
    <source>
        <strain evidence="4">DSM 17065 / CIP 109153 / LMG 22923 / VCD115</strain>
        <plasmid evidence="4">pDeide3</plasmid>
    </source>
</reference>
<feature type="modified residue" description="4-aspartylphosphate" evidence="1">
    <location>
        <position position="59"/>
    </location>
</feature>
<dbReference type="InterPro" id="IPR052893">
    <property type="entry name" value="TCS_response_regulator"/>
</dbReference>
<dbReference type="Proteomes" id="UP000002208">
    <property type="component" value="Plasmid 3"/>
</dbReference>
<dbReference type="AlphaFoldDB" id="C1D3P5"/>
<sequence>MPTPCHYLLVDDNPADHLLVQEAFELLGPGHCLTWVQSGQQALQILNAGTTQPDVVLLDINMPGMDGFEVLEAIKRDPRLRTIPVVMLSTSSAGGDVNRAYRLFASAFLVKSARFDAFLEQIEAFLNYWQTNRVCTPDRLLA</sequence>
<accession>C1D3P5</accession>
<evidence type="ECO:0000313" key="4">
    <source>
        <dbReference type="Proteomes" id="UP000002208"/>
    </source>
</evidence>
<dbReference type="Pfam" id="PF00072">
    <property type="entry name" value="Response_reg"/>
    <property type="match status" value="1"/>
</dbReference>
<evidence type="ECO:0000256" key="1">
    <source>
        <dbReference type="PROSITE-ProRule" id="PRU00169"/>
    </source>
</evidence>
<protein>
    <submittedName>
        <fullName evidence="3">Putative response regulator, CheY</fullName>
    </submittedName>
</protein>
<keyword evidence="4" id="KW-1185">Reference proteome</keyword>
<dbReference type="PANTHER" id="PTHR44520">
    <property type="entry name" value="RESPONSE REGULATOR RCP1-RELATED"/>
    <property type="match status" value="1"/>
</dbReference>
<keyword evidence="3" id="KW-0614">Plasmid</keyword>
<name>C1D3P5_DEIDV</name>
<dbReference type="SMART" id="SM00448">
    <property type="entry name" value="REC"/>
    <property type="match status" value="1"/>
</dbReference>
<evidence type="ECO:0000313" key="3">
    <source>
        <dbReference type="EMBL" id="ACO48124.1"/>
    </source>
</evidence>
<dbReference type="CDD" id="cd17557">
    <property type="entry name" value="REC_Rcp-like"/>
    <property type="match status" value="1"/>
</dbReference>
<dbReference type="Gene3D" id="3.40.50.2300">
    <property type="match status" value="1"/>
</dbReference>
<geneLocation type="plasmid" evidence="4">
    <name>pDeide3</name>
</geneLocation>
<dbReference type="RefSeq" id="WP_012694997.1">
    <property type="nucleotide sequence ID" value="NC_012528.1"/>
</dbReference>
<dbReference type="PANTHER" id="PTHR44520:SF2">
    <property type="entry name" value="RESPONSE REGULATOR RCP1"/>
    <property type="match status" value="1"/>
</dbReference>
<dbReference type="SUPFAM" id="SSF52172">
    <property type="entry name" value="CheY-like"/>
    <property type="match status" value="1"/>
</dbReference>
<organism evidence="3 4">
    <name type="scientific">Deinococcus deserti (strain DSM 17065 / CIP 109153 / LMG 22923 / VCD115)</name>
    <dbReference type="NCBI Taxonomy" id="546414"/>
    <lineage>
        <taxon>Bacteria</taxon>
        <taxon>Thermotogati</taxon>
        <taxon>Deinococcota</taxon>
        <taxon>Deinococci</taxon>
        <taxon>Deinococcales</taxon>
        <taxon>Deinococcaceae</taxon>
        <taxon>Deinococcus</taxon>
    </lineage>
</organism>
<keyword evidence="1" id="KW-0597">Phosphoprotein</keyword>
<dbReference type="KEGG" id="ddr:Deide_3p01780"/>
<dbReference type="OrthoDB" id="9785718at2"/>